<evidence type="ECO:0000259" key="9">
    <source>
        <dbReference type="PROSITE" id="PS50885"/>
    </source>
</evidence>
<dbReference type="Pfam" id="PF00672">
    <property type="entry name" value="HAMP"/>
    <property type="match status" value="1"/>
</dbReference>
<evidence type="ECO:0000256" key="3">
    <source>
        <dbReference type="ARBA" id="ARBA00029447"/>
    </source>
</evidence>
<feature type="transmembrane region" description="Helical" evidence="7">
    <location>
        <begin position="318"/>
        <end position="338"/>
    </location>
</feature>
<protein>
    <submittedName>
        <fullName evidence="10">Methyl-accepting chemotaxis protein</fullName>
    </submittedName>
</protein>
<dbReference type="GO" id="GO:0006935">
    <property type="term" value="P:chemotaxis"/>
    <property type="evidence" value="ECO:0007669"/>
    <property type="project" value="InterPro"/>
</dbReference>
<dbReference type="Gene3D" id="1.10.287.950">
    <property type="entry name" value="Methyl-accepting chemotaxis protein"/>
    <property type="match status" value="1"/>
</dbReference>
<evidence type="ECO:0000256" key="6">
    <source>
        <dbReference type="SAM" id="MobiDB-lite"/>
    </source>
</evidence>
<dbReference type="CDD" id="cd06225">
    <property type="entry name" value="HAMP"/>
    <property type="match status" value="1"/>
</dbReference>
<dbReference type="CDD" id="cd11386">
    <property type="entry name" value="MCP_signal"/>
    <property type="match status" value="1"/>
</dbReference>
<dbReference type="InterPro" id="IPR033462">
    <property type="entry name" value="Cache_3-Cache_2"/>
</dbReference>
<dbReference type="PANTHER" id="PTHR43531:SF14">
    <property type="entry name" value="METHYL-ACCEPTING CHEMOTAXIS PROTEIN I-RELATED"/>
    <property type="match status" value="1"/>
</dbReference>
<dbReference type="EMBL" id="CP019236">
    <property type="protein sequence ID" value="APW40330.1"/>
    <property type="molecule type" value="Genomic_DNA"/>
</dbReference>
<feature type="domain" description="HAMP" evidence="9">
    <location>
        <begin position="340"/>
        <end position="392"/>
    </location>
</feature>
<dbReference type="Pfam" id="PF17201">
    <property type="entry name" value="Cache_3-Cache_2"/>
    <property type="match status" value="1"/>
</dbReference>
<feature type="transmembrane region" description="Helical" evidence="7">
    <location>
        <begin position="15"/>
        <end position="37"/>
    </location>
</feature>
<sequence>MKPTSTGSRSVARQLAWRAIALLAIVLFAISMALSVIEERNARADVRRNVADKVQSIVTVVDSADQMSRDILLRAFGGFKAYFDAKLVLEPSSGELLSGGKPINNDFSTVDKFTRDTGSVATVFARKGDDFLRVTTSLKKQDGERAMGTLLDRAHPAYALMLAGQTYTGRAVLFGKPYMTHYEPALDAAGQVVGILFVGTDVSAFDASVAKQVAEVRFFETGGLYVVDPRSGLSEAVFLVHPQAKGKKVLEAFPQAEKFLAALAAAPDGYAEAAPNLVGPPADDEWSLLRKAQASKWWVVAEVSDAEAMRAPREAMRVIWGLLALATALLGLGLYLTIRRMVSQPLAGLTTAVTAVGQGDLTQAFHSDRTDEIGTLVREVEGMRRRYLDTLRQVQSSAQRIHAASAEIAGGAQDLSARTEQTASSLQQTAASMEQLTSTVRQSADASQQANRLAASASEVAARGGEVVGQVVATMSDINDSSRRIGDIIGVIDGIAFQTNILALNAAVEAARAGEQGRGFAVVASEVRSLAQRSATAAREIKALIGSSVEKVDNGERLVRQAGSTMDEIVASVQRVGAMLAEITAAASEQSQGIAQVNTAVTQLDQMTQQNAALVEEFAAASESLKEQAERLSEAVKVFHLGHAADPTARIAPPPANAHPRLK</sequence>
<dbReference type="SUPFAM" id="SSF103190">
    <property type="entry name" value="Sensory domain-like"/>
    <property type="match status" value="1"/>
</dbReference>
<keyword evidence="7" id="KW-0472">Membrane</keyword>
<gene>
    <name evidence="10" type="ORF">RD110_26600</name>
</gene>
<dbReference type="InterPro" id="IPR029151">
    <property type="entry name" value="Sensor-like_sf"/>
</dbReference>
<dbReference type="OrthoDB" id="9763018at2"/>
<keyword evidence="11" id="KW-1185">Reference proteome</keyword>
<dbReference type="Proteomes" id="UP000186609">
    <property type="component" value="Chromosome"/>
</dbReference>
<keyword evidence="4" id="KW-0807">Transducer</keyword>
<dbReference type="InterPro" id="IPR004090">
    <property type="entry name" value="Chemotax_Me-accpt_rcpt"/>
</dbReference>
<proteinExistence type="inferred from homology"/>
<dbReference type="STRING" id="1842727.RD110_26600"/>
<keyword evidence="7" id="KW-1133">Transmembrane helix</keyword>
<dbReference type="PANTHER" id="PTHR43531">
    <property type="entry name" value="PROTEIN ICFG"/>
    <property type="match status" value="1"/>
</dbReference>
<evidence type="ECO:0000256" key="1">
    <source>
        <dbReference type="ARBA" id="ARBA00004370"/>
    </source>
</evidence>
<dbReference type="FunFam" id="1.10.287.950:FF:000001">
    <property type="entry name" value="Methyl-accepting chemotaxis sensory transducer"/>
    <property type="match status" value="1"/>
</dbReference>
<name>A0A1P8K2T9_9BURK</name>
<dbReference type="PROSITE" id="PS50885">
    <property type="entry name" value="HAMP"/>
    <property type="match status" value="1"/>
</dbReference>
<dbReference type="InterPro" id="IPR004089">
    <property type="entry name" value="MCPsignal_dom"/>
</dbReference>
<comment type="similarity">
    <text evidence="3">Belongs to the methyl-accepting chemotaxis (MCP) protein family.</text>
</comment>
<dbReference type="RefSeq" id="WP_076204009.1">
    <property type="nucleotide sequence ID" value="NZ_CP019236.1"/>
</dbReference>
<dbReference type="Pfam" id="PF00015">
    <property type="entry name" value="MCPsignal"/>
    <property type="match status" value="1"/>
</dbReference>
<evidence type="ECO:0000256" key="5">
    <source>
        <dbReference type="SAM" id="Coils"/>
    </source>
</evidence>
<evidence type="ECO:0000256" key="2">
    <source>
        <dbReference type="ARBA" id="ARBA00022481"/>
    </source>
</evidence>
<comment type="subcellular location">
    <subcellularLocation>
        <location evidence="1">Membrane</location>
    </subcellularLocation>
</comment>
<keyword evidence="5" id="KW-0175">Coiled coil</keyword>
<keyword evidence="7" id="KW-0812">Transmembrane</keyword>
<dbReference type="SMART" id="SM00304">
    <property type="entry name" value="HAMP"/>
    <property type="match status" value="2"/>
</dbReference>
<reference evidence="10 11" key="1">
    <citation type="submission" date="2017-01" db="EMBL/GenBank/DDBJ databases">
        <authorList>
            <person name="Mah S.A."/>
            <person name="Swanson W.J."/>
            <person name="Moy G.W."/>
            <person name="Vacquier V.D."/>
        </authorList>
    </citation>
    <scope>NUCLEOTIDE SEQUENCE [LARGE SCALE GENOMIC DNA]</scope>
    <source>
        <strain evidence="10 11">DCY110</strain>
    </source>
</reference>
<evidence type="ECO:0000259" key="8">
    <source>
        <dbReference type="PROSITE" id="PS50111"/>
    </source>
</evidence>
<feature type="coiled-coil region" evidence="5">
    <location>
        <begin position="597"/>
        <end position="635"/>
    </location>
</feature>
<dbReference type="InterPro" id="IPR003660">
    <property type="entry name" value="HAMP_dom"/>
</dbReference>
<evidence type="ECO:0000256" key="7">
    <source>
        <dbReference type="SAM" id="Phobius"/>
    </source>
</evidence>
<dbReference type="PRINTS" id="PR00260">
    <property type="entry name" value="CHEMTRNSDUCR"/>
</dbReference>
<dbReference type="PROSITE" id="PS50111">
    <property type="entry name" value="CHEMOTAXIS_TRANSDUC_2"/>
    <property type="match status" value="1"/>
</dbReference>
<dbReference type="InterPro" id="IPR051310">
    <property type="entry name" value="MCP_chemotaxis"/>
</dbReference>
<dbReference type="SUPFAM" id="SSF58104">
    <property type="entry name" value="Methyl-accepting chemotaxis protein (MCP) signaling domain"/>
    <property type="match status" value="1"/>
</dbReference>
<keyword evidence="2" id="KW-0488">Methylation</keyword>
<accession>A0A1P8K2T9</accession>
<evidence type="ECO:0000256" key="4">
    <source>
        <dbReference type="PROSITE-ProRule" id="PRU00284"/>
    </source>
</evidence>
<evidence type="ECO:0000313" key="11">
    <source>
        <dbReference type="Proteomes" id="UP000186609"/>
    </source>
</evidence>
<dbReference type="SMART" id="SM00283">
    <property type="entry name" value="MA"/>
    <property type="match status" value="1"/>
</dbReference>
<feature type="region of interest" description="Disordered" evidence="6">
    <location>
        <begin position="419"/>
        <end position="444"/>
    </location>
</feature>
<evidence type="ECO:0000313" key="10">
    <source>
        <dbReference type="EMBL" id="APW40330.1"/>
    </source>
</evidence>
<dbReference type="KEGG" id="rhy:RD110_26600"/>
<organism evidence="10 11">
    <name type="scientific">Rhodoferax koreensis</name>
    <dbReference type="NCBI Taxonomy" id="1842727"/>
    <lineage>
        <taxon>Bacteria</taxon>
        <taxon>Pseudomonadati</taxon>
        <taxon>Pseudomonadota</taxon>
        <taxon>Betaproteobacteria</taxon>
        <taxon>Burkholderiales</taxon>
        <taxon>Comamonadaceae</taxon>
        <taxon>Rhodoferax</taxon>
    </lineage>
</organism>
<dbReference type="AlphaFoldDB" id="A0A1P8K2T9"/>
<dbReference type="GO" id="GO:0004888">
    <property type="term" value="F:transmembrane signaling receptor activity"/>
    <property type="evidence" value="ECO:0007669"/>
    <property type="project" value="InterPro"/>
</dbReference>
<feature type="domain" description="Methyl-accepting transducer" evidence="8">
    <location>
        <begin position="397"/>
        <end position="626"/>
    </location>
</feature>
<dbReference type="GO" id="GO:0007165">
    <property type="term" value="P:signal transduction"/>
    <property type="evidence" value="ECO:0007669"/>
    <property type="project" value="UniProtKB-KW"/>
</dbReference>
<dbReference type="GO" id="GO:0005886">
    <property type="term" value="C:plasma membrane"/>
    <property type="evidence" value="ECO:0007669"/>
    <property type="project" value="TreeGrafter"/>
</dbReference>